<dbReference type="EMBL" id="FJUW01000044">
    <property type="protein sequence ID" value="CZT07877.1"/>
    <property type="molecule type" value="Genomic_DNA"/>
</dbReference>
<accession>A0A1E1LBP4</accession>
<proteinExistence type="predicted"/>
<sequence>MAYALQYLPRRKYHSITLWTRNKAAVLTLKNPRRQSGQEHICSIYEAIAKLRRKCNTITVVWLPSDEKEELWTCAKENAKQATRQDAQPREPLPRARSTTLTEARARRGANKGLPENVGKLSKRVDIALPGRHTRQLYDQLTSKEASVLAQLRTGIARLNSYLSLIRAAPSEMLQYTVIHRSNISFYLGGKSPTDDKN</sequence>
<dbReference type="AlphaFoldDB" id="A0A1E1LBP4"/>
<evidence type="ECO:0008006" key="4">
    <source>
        <dbReference type="Google" id="ProtNLM"/>
    </source>
</evidence>
<reference evidence="3" key="1">
    <citation type="submission" date="2016-03" db="EMBL/GenBank/DDBJ databases">
        <authorList>
            <person name="Ploux O."/>
        </authorList>
    </citation>
    <scope>NUCLEOTIDE SEQUENCE [LARGE SCALE GENOMIC DNA]</scope>
    <source>
        <strain evidence="3">UK7</strain>
    </source>
</reference>
<evidence type="ECO:0000313" key="2">
    <source>
        <dbReference type="EMBL" id="CZT07877.1"/>
    </source>
</evidence>
<feature type="region of interest" description="Disordered" evidence="1">
    <location>
        <begin position="80"/>
        <end position="117"/>
    </location>
</feature>
<organism evidence="2 3">
    <name type="scientific">Rhynchosporium graminicola</name>
    <dbReference type="NCBI Taxonomy" id="2792576"/>
    <lineage>
        <taxon>Eukaryota</taxon>
        <taxon>Fungi</taxon>
        <taxon>Dikarya</taxon>
        <taxon>Ascomycota</taxon>
        <taxon>Pezizomycotina</taxon>
        <taxon>Leotiomycetes</taxon>
        <taxon>Helotiales</taxon>
        <taxon>Ploettnerulaceae</taxon>
        <taxon>Rhynchosporium</taxon>
    </lineage>
</organism>
<evidence type="ECO:0000256" key="1">
    <source>
        <dbReference type="SAM" id="MobiDB-lite"/>
    </source>
</evidence>
<evidence type="ECO:0000313" key="3">
    <source>
        <dbReference type="Proteomes" id="UP000178129"/>
    </source>
</evidence>
<protein>
    <recommendedName>
        <fullName evidence="4">RNase H type-1 domain-containing protein</fullName>
    </recommendedName>
</protein>
<dbReference type="Proteomes" id="UP000178129">
    <property type="component" value="Unassembled WGS sequence"/>
</dbReference>
<name>A0A1E1LBP4_9HELO</name>
<gene>
    <name evidence="2" type="ORF">RCO7_10859</name>
</gene>
<keyword evidence="3" id="KW-1185">Reference proteome</keyword>
<comment type="caution">
    <text evidence="2">The sequence shown here is derived from an EMBL/GenBank/DDBJ whole genome shotgun (WGS) entry which is preliminary data.</text>
</comment>
<dbReference type="STRING" id="914237.A0A1E1LBP4"/>
<dbReference type="InParanoid" id="A0A1E1LBP4"/>